<feature type="region of interest" description="Disordered" evidence="1">
    <location>
        <begin position="117"/>
        <end position="146"/>
    </location>
</feature>
<reference evidence="3" key="1">
    <citation type="submission" date="2025-08" db="UniProtKB">
        <authorList>
            <consortium name="RefSeq"/>
        </authorList>
    </citation>
    <scope>IDENTIFICATION</scope>
    <source>
        <tissue evidence="3">Thorax and Abdomen</tissue>
    </source>
</reference>
<proteinExistence type="predicted"/>
<keyword evidence="2" id="KW-1185">Reference proteome</keyword>
<sequence>MRGYEIFSRPKIPCKEPLPPCRCRRNTTSLFDLIKRPLDWFLCTPLKVPNSGLFLNAPSDFPNGHGYFVFILLPLDSQIPIPHFEWHDISSPKSKEESCSSTPSVMHSCERKCCQPQLSPSLDSCPRPRSRNPCGSKEETNPPEKSHGEFTFCGEYTEGFEYFKENPGCDCSPCRIRRILEGPLTKEKETAEGAKHEKNNSHLRICDCGPCRVRRTLEKPIC</sequence>
<dbReference type="GeneID" id="107219144"/>
<organism evidence="2 3">
    <name type="scientific">Neodiprion lecontei</name>
    <name type="common">Redheaded pine sawfly</name>
    <dbReference type="NCBI Taxonomy" id="441921"/>
    <lineage>
        <taxon>Eukaryota</taxon>
        <taxon>Metazoa</taxon>
        <taxon>Ecdysozoa</taxon>
        <taxon>Arthropoda</taxon>
        <taxon>Hexapoda</taxon>
        <taxon>Insecta</taxon>
        <taxon>Pterygota</taxon>
        <taxon>Neoptera</taxon>
        <taxon>Endopterygota</taxon>
        <taxon>Hymenoptera</taxon>
        <taxon>Tenthredinoidea</taxon>
        <taxon>Diprionidae</taxon>
        <taxon>Diprioninae</taxon>
        <taxon>Neodiprion</taxon>
    </lineage>
</organism>
<evidence type="ECO:0000313" key="2">
    <source>
        <dbReference type="Proteomes" id="UP000829291"/>
    </source>
</evidence>
<evidence type="ECO:0000256" key="1">
    <source>
        <dbReference type="SAM" id="MobiDB-lite"/>
    </source>
</evidence>
<gene>
    <name evidence="3" type="primary">LOC107219144</name>
</gene>
<dbReference type="Proteomes" id="UP000829291">
    <property type="component" value="Chromosome 5"/>
</dbReference>
<dbReference type="RefSeq" id="XP_046597804.1">
    <property type="nucleotide sequence ID" value="XM_046741848.1"/>
</dbReference>
<name>A0ABM3GC41_NEOLC</name>
<feature type="compositionally biased region" description="Basic and acidic residues" evidence="1">
    <location>
        <begin position="136"/>
        <end position="146"/>
    </location>
</feature>
<protein>
    <submittedName>
        <fullName evidence="3">Uncharacterized protein LOC107219144 isoform X1</fullName>
    </submittedName>
</protein>
<evidence type="ECO:0000313" key="3">
    <source>
        <dbReference type="RefSeq" id="XP_046597804.1"/>
    </source>
</evidence>
<accession>A0ABM3GC41</accession>